<keyword evidence="9" id="KW-0238">DNA-binding</keyword>
<evidence type="ECO:0000256" key="4">
    <source>
        <dbReference type="ARBA" id="ARBA00022723"/>
    </source>
</evidence>
<keyword evidence="7" id="KW-0378">Hydrolase</keyword>
<dbReference type="NCBIfam" id="TIGR00228">
    <property type="entry name" value="ruvC"/>
    <property type="match status" value="1"/>
</dbReference>
<evidence type="ECO:0000256" key="8">
    <source>
        <dbReference type="ARBA" id="ARBA00022842"/>
    </source>
</evidence>
<dbReference type="FunFam" id="3.30.420.10:FF:000002">
    <property type="entry name" value="Crossover junction endodeoxyribonuclease RuvC"/>
    <property type="match status" value="1"/>
</dbReference>
<keyword evidence="10" id="KW-0233">DNA recombination</keyword>
<accession>A0A6J5ZVY4</accession>
<dbReference type="Pfam" id="PF02075">
    <property type="entry name" value="RuvC"/>
    <property type="match status" value="1"/>
</dbReference>
<gene>
    <name evidence="12" type="ORF">UFOPK3770_01351</name>
</gene>
<dbReference type="CDD" id="cd16962">
    <property type="entry name" value="RuvC"/>
    <property type="match status" value="1"/>
</dbReference>
<dbReference type="AlphaFoldDB" id="A0A6J5ZVY4"/>
<evidence type="ECO:0000256" key="6">
    <source>
        <dbReference type="ARBA" id="ARBA00022763"/>
    </source>
</evidence>
<evidence type="ECO:0000256" key="5">
    <source>
        <dbReference type="ARBA" id="ARBA00022759"/>
    </source>
</evidence>
<keyword evidence="11" id="KW-0234">DNA repair</keyword>
<dbReference type="SUPFAM" id="SSF53098">
    <property type="entry name" value="Ribonuclease H-like"/>
    <property type="match status" value="1"/>
</dbReference>
<keyword evidence="6" id="KW-0227">DNA damage</keyword>
<dbReference type="HAMAP" id="MF_00034">
    <property type="entry name" value="RuvC"/>
    <property type="match status" value="1"/>
</dbReference>
<evidence type="ECO:0000256" key="1">
    <source>
        <dbReference type="ARBA" id="ARBA00009518"/>
    </source>
</evidence>
<evidence type="ECO:0000256" key="9">
    <source>
        <dbReference type="ARBA" id="ARBA00023125"/>
    </source>
</evidence>
<sequence>MRILGLDPGLTRCGVSVVTVDSSRRYAMEHVSVVRTAADLPLAQRLVQLETALTDIFTRFSPDAMALERVFSQVNVRTVMGTAQASAVALLCAGRLDVPAFMYTPTEVKAAVTGYGKADKSQVTTMVTRILHLTEPPKPADAADALALALCHGMKGINHNLLLNAQRTQATRLSELVAK</sequence>
<dbReference type="GO" id="GO:0046872">
    <property type="term" value="F:metal ion binding"/>
    <property type="evidence" value="ECO:0007669"/>
    <property type="project" value="UniProtKB-KW"/>
</dbReference>
<dbReference type="PANTHER" id="PTHR30194">
    <property type="entry name" value="CROSSOVER JUNCTION ENDODEOXYRIBONUCLEASE RUVC"/>
    <property type="match status" value="1"/>
</dbReference>
<dbReference type="InterPro" id="IPR036397">
    <property type="entry name" value="RNaseH_sf"/>
</dbReference>
<keyword evidence="3" id="KW-0540">Nuclease</keyword>
<name>A0A6J5ZVY4_9ZZZZ</name>
<dbReference type="Gene3D" id="3.30.420.10">
    <property type="entry name" value="Ribonuclease H-like superfamily/Ribonuclease H"/>
    <property type="match status" value="1"/>
</dbReference>
<dbReference type="InterPro" id="IPR012337">
    <property type="entry name" value="RNaseH-like_sf"/>
</dbReference>
<dbReference type="PROSITE" id="PS01321">
    <property type="entry name" value="RUVC"/>
    <property type="match status" value="1"/>
</dbReference>
<dbReference type="GO" id="GO:0008821">
    <property type="term" value="F:crossover junction DNA endonuclease activity"/>
    <property type="evidence" value="ECO:0007669"/>
    <property type="project" value="InterPro"/>
</dbReference>
<dbReference type="EMBL" id="CAESAJ010000212">
    <property type="protein sequence ID" value="CAB4344900.1"/>
    <property type="molecule type" value="Genomic_DNA"/>
</dbReference>
<keyword evidence="2" id="KW-0963">Cytoplasm</keyword>
<keyword evidence="4" id="KW-0479">Metal-binding</keyword>
<dbReference type="InterPro" id="IPR020563">
    <property type="entry name" value="X-over_junc_endoDNase_Mg_BS"/>
</dbReference>
<dbReference type="GO" id="GO:0006281">
    <property type="term" value="P:DNA repair"/>
    <property type="evidence" value="ECO:0007669"/>
    <property type="project" value="UniProtKB-KW"/>
</dbReference>
<dbReference type="PANTHER" id="PTHR30194:SF3">
    <property type="entry name" value="CROSSOVER JUNCTION ENDODEOXYRIBONUCLEASE RUVC"/>
    <property type="match status" value="1"/>
</dbReference>
<comment type="similarity">
    <text evidence="1">Belongs to the RuvC family.</text>
</comment>
<evidence type="ECO:0000256" key="7">
    <source>
        <dbReference type="ARBA" id="ARBA00022801"/>
    </source>
</evidence>
<dbReference type="GO" id="GO:0003677">
    <property type="term" value="F:DNA binding"/>
    <property type="evidence" value="ECO:0007669"/>
    <property type="project" value="UniProtKB-KW"/>
</dbReference>
<evidence type="ECO:0000256" key="10">
    <source>
        <dbReference type="ARBA" id="ARBA00023172"/>
    </source>
</evidence>
<dbReference type="InterPro" id="IPR002176">
    <property type="entry name" value="X-over_junc_endoDNase_RuvC"/>
</dbReference>
<keyword evidence="8" id="KW-0460">Magnesium</keyword>
<keyword evidence="5" id="KW-0255">Endonuclease</keyword>
<proteinExistence type="inferred from homology"/>
<dbReference type="PRINTS" id="PR00696">
    <property type="entry name" value="RSOLVASERUVC"/>
</dbReference>
<evidence type="ECO:0000256" key="3">
    <source>
        <dbReference type="ARBA" id="ARBA00022722"/>
    </source>
</evidence>
<organism evidence="12">
    <name type="scientific">freshwater metagenome</name>
    <dbReference type="NCBI Taxonomy" id="449393"/>
    <lineage>
        <taxon>unclassified sequences</taxon>
        <taxon>metagenomes</taxon>
        <taxon>ecological metagenomes</taxon>
    </lineage>
</organism>
<evidence type="ECO:0000256" key="2">
    <source>
        <dbReference type="ARBA" id="ARBA00022490"/>
    </source>
</evidence>
<evidence type="ECO:0000313" key="12">
    <source>
        <dbReference type="EMBL" id="CAB4344900.1"/>
    </source>
</evidence>
<protein>
    <submittedName>
        <fullName evidence="12">Unannotated protein</fullName>
    </submittedName>
</protein>
<evidence type="ECO:0000256" key="11">
    <source>
        <dbReference type="ARBA" id="ARBA00023204"/>
    </source>
</evidence>
<reference evidence="12" key="1">
    <citation type="submission" date="2020-05" db="EMBL/GenBank/DDBJ databases">
        <authorList>
            <person name="Chiriac C."/>
            <person name="Salcher M."/>
            <person name="Ghai R."/>
            <person name="Kavagutti S V."/>
        </authorList>
    </citation>
    <scope>NUCLEOTIDE SEQUENCE</scope>
</reference>
<dbReference type="GO" id="GO:0006310">
    <property type="term" value="P:DNA recombination"/>
    <property type="evidence" value="ECO:0007669"/>
    <property type="project" value="UniProtKB-KW"/>
</dbReference>